<accession>A0A399JDQ0</accession>
<evidence type="ECO:0000256" key="1">
    <source>
        <dbReference type="SAM" id="Phobius"/>
    </source>
</evidence>
<comment type="caution">
    <text evidence="2">The sequence shown here is derived from an EMBL/GenBank/DDBJ whole genome shotgun (WGS) entry which is preliminary data.</text>
</comment>
<sequence>MTGTAIVFMVISMVLVWGGLALSTWSLFRHPEDIDDEPMPPVEL</sequence>
<proteinExistence type="predicted"/>
<dbReference type="EMBL" id="QQXK01000001">
    <property type="protein sequence ID" value="RII43691.1"/>
    <property type="molecule type" value="Genomic_DNA"/>
</dbReference>
<keyword evidence="3" id="KW-1185">Reference proteome</keyword>
<reference evidence="2 3" key="1">
    <citation type="submission" date="2018-07" db="EMBL/GenBank/DDBJ databases">
        <title>Arthrobacter sp. nov., isolated from raw cow's milk with high bacterial count.</title>
        <authorList>
            <person name="Hahne J."/>
            <person name="Isele D."/>
            <person name="Lipski A."/>
        </authorList>
    </citation>
    <scope>NUCLEOTIDE SEQUENCE [LARGE SCALE GENOMIC DNA]</scope>
    <source>
        <strain evidence="2 3">JZ R-35</strain>
    </source>
</reference>
<dbReference type="Pfam" id="PF16951">
    <property type="entry name" value="MaAIMP_sms"/>
    <property type="match status" value="1"/>
</dbReference>
<dbReference type="NCBIfam" id="NF033493">
    <property type="entry name" value="MetS_like_NSS"/>
    <property type="match status" value="1"/>
</dbReference>
<dbReference type="AlphaFoldDB" id="A0A399JDQ0"/>
<evidence type="ECO:0000313" key="2">
    <source>
        <dbReference type="EMBL" id="RII43691.1"/>
    </source>
</evidence>
<evidence type="ECO:0000313" key="3">
    <source>
        <dbReference type="Proteomes" id="UP000265419"/>
    </source>
</evidence>
<protein>
    <submittedName>
        <fullName evidence="2">Methionine/alanine import family NSS transporter small subunit</fullName>
    </submittedName>
</protein>
<dbReference type="InterPro" id="IPR031596">
    <property type="entry name" value="MaAIMP_sms"/>
</dbReference>
<keyword evidence="1" id="KW-0812">Transmembrane</keyword>
<keyword evidence="1" id="KW-1133">Transmembrane helix</keyword>
<feature type="transmembrane region" description="Helical" evidence="1">
    <location>
        <begin position="6"/>
        <end position="28"/>
    </location>
</feature>
<name>A0A399JDQ0_9MICC</name>
<organism evidence="2 3">
    <name type="scientific">Galactobacter valiniphilus</name>
    <dbReference type="NCBI Taxonomy" id="2676122"/>
    <lineage>
        <taxon>Bacteria</taxon>
        <taxon>Bacillati</taxon>
        <taxon>Actinomycetota</taxon>
        <taxon>Actinomycetes</taxon>
        <taxon>Micrococcales</taxon>
        <taxon>Micrococcaceae</taxon>
        <taxon>Galactobacter</taxon>
    </lineage>
</organism>
<dbReference type="RefSeq" id="WP_119423117.1">
    <property type="nucleotide sequence ID" value="NZ_QQXK01000001.1"/>
</dbReference>
<dbReference type="Proteomes" id="UP000265419">
    <property type="component" value="Unassembled WGS sequence"/>
</dbReference>
<keyword evidence="1" id="KW-0472">Membrane</keyword>
<gene>
    <name evidence="2" type="ORF">DWB68_00170</name>
</gene>